<organism evidence="2">
    <name type="scientific">Oryza sativa subsp. japonica</name>
    <name type="common">Rice</name>
    <dbReference type="NCBI Taxonomy" id="39947"/>
    <lineage>
        <taxon>Eukaryota</taxon>
        <taxon>Viridiplantae</taxon>
        <taxon>Streptophyta</taxon>
        <taxon>Embryophyta</taxon>
        <taxon>Tracheophyta</taxon>
        <taxon>Spermatophyta</taxon>
        <taxon>Magnoliopsida</taxon>
        <taxon>Liliopsida</taxon>
        <taxon>Poales</taxon>
        <taxon>Poaceae</taxon>
        <taxon>BOP clade</taxon>
        <taxon>Oryzoideae</taxon>
        <taxon>Oryzeae</taxon>
        <taxon>Oryzinae</taxon>
        <taxon>Oryza</taxon>
        <taxon>Oryza sativa</taxon>
    </lineage>
</organism>
<reference evidence="2" key="1">
    <citation type="journal article" date="2005" name="PLoS Biol.">
        <title>The genomes of Oryza sativa: a history of duplications.</title>
        <authorList>
            <person name="Yu J."/>
            <person name="Wang J."/>
            <person name="Lin W."/>
            <person name="Li S."/>
            <person name="Li H."/>
            <person name="Zhou J."/>
            <person name="Ni P."/>
            <person name="Dong W."/>
            <person name="Hu S."/>
            <person name="Zeng C."/>
            <person name="Zhang J."/>
            <person name="Zhang Y."/>
            <person name="Li R."/>
            <person name="Xu Z."/>
            <person name="Li S."/>
            <person name="Li X."/>
            <person name="Zheng H."/>
            <person name="Cong L."/>
            <person name="Lin L."/>
            <person name="Yin J."/>
            <person name="Geng J."/>
            <person name="Li G."/>
            <person name="Shi J."/>
            <person name="Liu J."/>
            <person name="Lv H."/>
            <person name="Li J."/>
            <person name="Wang J."/>
            <person name="Deng Y."/>
            <person name="Ran L."/>
            <person name="Shi X."/>
            <person name="Wang X."/>
            <person name="Wu Q."/>
            <person name="Li C."/>
            <person name="Ren X."/>
            <person name="Wang J."/>
            <person name="Wang X."/>
            <person name="Li D."/>
            <person name="Liu D."/>
            <person name="Zhang X."/>
            <person name="Ji Z."/>
            <person name="Zhao W."/>
            <person name="Sun Y."/>
            <person name="Zhang Z."/>
            <person name="Bao J."/>
            <person name="Han Y."/>
            <person name="Dong L."/>
            <person name="Ji J."/>
            <person name="Chen P."/>
            <person name="Wu S."/>
            <person name="Liu J."/>
            <person name="Xiao Y."/>
            <person name="Bu D."/>
            <person name="Tan J."/>
            <person name="Yang L."/>
            <person name="Ye C."/>
            <person name="Zhang J."/>
            <person name="Xu J."/>
            <person name="Zhou Y."/>
            <person name="Yu Y."/>
            <person name="Zhang B."/>
            <person name="Zhuang S."/>
            <person name="Wei H."/>
            <person name="Liu B."/>
            <person name="Lei M."/>
            <person name="Yu H."/>
            <person name="Li Y."/>
            <person name="Xu H."/>
            <person name="Wei S."/>
            <person name="He X."/>
            <person name="Fang L."/>
            <person name="Zhang Z."/>
            <person name="Zhang Y."/>
            <person name="Huang X."/>
            <person name="Su Z."/>
            <person name="Tong W."/>
            <person name="Li J."/>
            <person name="Tong Z."/>
            <person name="Li S."/>
            <person name="Ye J."/>
            <person name="Wang L."/>
            <person name="Fang L."/>
            <person name="Lei T."/>
            <person name="Chen C."/>
            <person name="Chen H."/>
            <person name="Xu Z."/>
            <person name="Li H."/>
            <person name="Huang H."/>
            <person name="Zhang F."/>
            <person name="Xu H."/>
            <person name="Li N."/>
            <person name="Zhao C."/>
            <person name="Li S."/>
            <person name="Dong L."/>
            <person name="Huang Y."/>
            <person name="Li L."/>
            <person name="Xi Y."/>
            <person name="Qi Q."/>
            <person name="Li W."/>
            <person name="Zhang B."/>
            <person name="Hu W."/>
            <person name="Zhang Y."/>
            <person name="Tian X."/>
            <person name="Jiao Y."/>
            <person name="Liang X."/>
            <person name="Jin J."/>
            <person name="Gao L."/>
            <person name="Zheng W."/>
            <person name="Hao B."/>
            <person name="Liu S."/>
            <person name="Wang W."/>
            <person name="Yuan L."/>
            <person name="Cao M."/>
            <person name="McDermott J."/>
            <person name="Samudrala R."/>
            <person name="Wang J."/>
            <person name="Wong G.K."/>
            <person name="Yang H."/>
        </authorList>
    </citation>
    <scope>NUCLEOTIDE SEQUENCE [LARGE SCALE GENOMIC DNA]</scope>
</reference>
<sequence length="289" mass="31321">MRSSWLQIAAKARTQRRSRGRHRAIILGLAGLCELGSRSLLWVQDFLCSTGLALSSRADREKPPDARAHQVQQLPGKADRPIRPAWASNGPQRHTASLRPVVSGLYDLRASPAALAYGSKKRGSSRHSKTSSKNRHPPKQDLVFLSPHAIQFSRPRPDRSHLRRPDPTFAGRRCTSLSSLFTWRGSGVACNIAADVAGGGDGGGGRRRWPAAKAAAVGDDGAATQGFSYHGGTQCSQVMLRMGSTCRRHKPATLGANKPKCLAEVEEEEAKAEEAHKENTWWAVAIGDL</sequence>
<feature type="region of interest" description="Disordered" evidence="1">
    <location>
        <begin position="117"/>
        <end position="141"/>
    </location>
</feature>
<accession>B9FEX2</accession>
<evidence type="ECO:0000256" key="1">
    <source>
        <dbReference type="SAM" id="MobiDB-lite"/>
    </source>
</evidence>
<protein>
    <submittedName>
        <fullName evidence="2">Uncharacterized protein</fullName>
    </submittedName>
</protein>
<dbReference type="Proteomes" id="UP000007752">
    <property type="component" value="Chromosome 4"/>
</dbReference>
<name>B9FEX2_ORYSJ</name>
<feature type="region of interest" description="Disordered" evidence="1">
    <location>
        <begin position="57"/>
        <end position="95"/>
    </location>
</feature>
<feature type="compositionally biased region" description="Basic residues" evidence="1">
    <location>
        <begin position="119"/>
        <end position="137"/>
    </location>
</feature>
<proteinExistence type="predicted"/>
<gene>
    <name evidence="2" type="ORF">OsJ_14600</name>
</gene>
<reference evidence="2" key="2">
    <citation type="submission" date="2008-12" db="EMBL/GenBank/DDBJ databases">
        <title>Improved gene annotation of the rice (Oryza sativa) genomes.</title>
        <authorList>
            <person name="Wang J."/>
            <person name="Li R."/>
            <person name="Fan W."/>
            <person name="Huang Q."/>
            <person name="Zhang J."/>
            <person name="Zhou Y."/>
            <person name="Hu Y."/>
            <person name="Zi S."/>
            <person name="Li J."/>
            <person name="Ni P."/>
            <person name="Zheng H."/>
            <person name="Zhang Y."/>
            <person name="Zhao M."/>
            <person name="Hao Q."/>
            <person name="McDermott J."/>
            <person name="Samudrala R."/>
            <person name="Kristiansen K."/>
            <person name="Wong G.K.-S."/>
        </authorList>
    </citation>
    <scope>NUCLEOTIDE SEQUENCE</scope>
</reference>
<dbReference type="AlphaFoldDB" id="B9FEX2"/>
<feature type="compositionally biased region" description="Basic and acidic residues" evidence="1">
    <location>
        <begin position="57"/>
        <end position="68"/>
    </location>
</feature>
<dbReference type="EMBL" id="CM000141">
    <property type="protein sequence ID" value="EEE60905.1"/>
    <property type="molecule type" value="Genomic_DNA"/>
</dbReference>
<evidence type="ECO:0000313" key="2">
    <source>
        <dbReference type="EMBL" id="EEE60905.1"/>
    </source>
</evidence>